<accession>A0A915AHY4</accession>
<dbReference type="Proteomes" id="UP000887569">
    <property type="component" value="Unplaced"/>
</dbReference>
<feature type="compositionally biased region" description="Basic and acidic residues" evidence="2">
    <location>
        <begin position="48"/>
        <end position="60"/>
    </location>
</feature>
<name>A0A915AHY4_PARUN</name>
<dbReference type="WBParaSite" id="PgR008_g114_t01">
    <property type="protein sequence ID" value="PgR008_g114_t01"/>
    <property type="gene ID" value="PgR008_g114"/>
</dbReference>
<keyword evidence="3" id="KW-1185">Reference proteome</keyword>
<evidence type="ECO:0000256" key="2">
    <source>
        <dbReference type="SAM" id="MobiDB-lite"/>
    </source>
</evidence>
<feature type="coiled-coil region" evidence="1">
    <location>
        <begin position="222"/>
        <end position="249"/>
    </location>
</feature>
<sequence length="464" mass="51912">MVAGSGRVIHRRTLNGRRFRGVHTSTAMSRSLNLPTKYRSPSTWSRKNGGEHDMGFERRLASSNPHCGQSRSQSRSPTPREMVHAAGPIRRSVGLSRLALVPPYVRSVDSTNRRMLSASRNINELLQSASSPEPLQVEYFDQPQQDSRTRIDDLSDCDVVEVGRHILGQSYATVEDIRSFVNELPIEGAHIDMASLLDAIQNMDTLNAADLVFPLVGMAALVNTVISANEELKEEVAKLRNTVSSLTRTQLRGVPTTREFHYTPTHITGKRVLSSSRAERRLVYNPMRIANKRFSVPSVRGIPAREDLGVYVTELSGDGEFIKDKSVITYIQKISRYIVSRMIPPELYSSFSVRTRERGLKGVTYIDFPQVYLKAIADLHIACCGVQPGDDENEHYIVTASDFAVKTALNDLRRKPPKISAKARIRNEQEYGQVFEGDQATEAISGETFDRHDAHSPAPLVIRR</sequence>
<dbReference type="AlphaFoldDB" id="A0A915AHY4"/>
<proteinExistence type="predicted"/>
<protein>
    <submittedName>
        <fullName evidence="4">Uncharacterized protein</fullName>
    </submittedName>
</protein>
<feature type="compositionally biased region" description="Polar residues" evidence="2">
    <location>
        <begin position="23"/>
        <end position="46"/>
    </location>
</feature>
<keyword evidence="1" id="KW-0175">Coiled coil</keyword>
<evidence type="ECO:0000313" key="3">
    <source>
        <dbReference type="Proteomes" id="UP000887569"/>
    </source>
</evidence>
<evidence type="ECO:0000313" key="4">
    <source>
        <dbReference type="WBParaSite" id="PgR008_g114_t01"/>
    </source>
</evidence>
<reference evidence="4" key="1">
    <citation type="submission" date="2022-11" db="UniProtKB">
        <authorList>
            <consortium name="WormBaseParasite"/>
        </authorList>
    </citation>
    <scope>IDENTIFICATION</scope>
</reference>
<evidence type="ECO:0000256" key="1">
    <source>
        <dbReference type="SAM" id="Coils"/>
    </source>
</evidence>
<feature type="region of interest" description="Disordered" evidence="2">
    <location>
        <begin position="22"/>
        <end position="83"/>
    </location>
</feature>
<organism evidence="3 4">
    <name type="scientific">Parascaris univalens</name>
    <name type="common">Nematode worm</name>
    <dbReference type="NCBI Taxonomy" id="6257"/>
    <lineage>
        <taxon>Eukaryota</taxon>
        <taxon>Metazoa</taxon>
        <taxon>Ecdysozoa</taxon>
        <taxon>Nematoda</taxon>
        <taxon>Chromadorea</taxon>
        <taxon>Rhabditida</taxon>
        <taxon>Spirurina</taxon>
        <taxon>Ascaridomorpha</taxon>
        <taxon>Ascaridoidea</taxon>
        <taxon>Ascarididae</taxon>
        <taxon>Parascaris</taxon>
    </lineage>
</organism>